<proteinExistence type="predicted"/>
<dbReference type="InterPro" id="IPR024072">
    <property type="entry name" value="DHFR-like_dom_sf"/>
</dbReference>
<keyword evidence="3" id="KW-1185">Reference proteome</keyword>
<dbReference type="InterPro" id="IPR050765">
    <property type="entry name" value="Riboflavin_Biosynth_HTPR"/>
</dbReference>
<organism evidence="2 3">
    <name type="scientific">Insolitispirillum peregrinum</name>
    <dbReference type="NCBI Taxonomy" id="80876"/>
    <lineage>
        <taxon>Bacteria</taxon>
        <taxon>Pseudomonadati</taxon>
        <taxon>Pseudomonadota</taxon>
        <taxon>Alphaproteobacteria</taxon>
        <taxon>Rhodospirillales</taxon>
        <taxon>Novispirillaceae</taxon>
        <taxon>Insolitispirillum</taxon>
    </lineage>
</organism>
<dbReference type="Proteomes" id="UP000185678">
    <property type="component" value="Unassembled WGS sequence"/>
</dbReference>
<evidence type="ECO:0000259" key="1">
    <source>
        <dbReference type="Pfam" id="PF01872"/>
    </source>
</evidence>
<dbReference type="GO" id="GO:0008703">
    <property type="term" value="F:5-amino-6-(5-phosphoribosylamino)uracil reductase activity"/>
    <property type="evidence" value="ECO:0007669"/>
    <property type="project" value="InterPro"/>
</dbReference>
<evidence type="ECO:0000313" key="2">
    <source>
        <dbReference type="EMBL" id="SIS78378.1"/>
    </source>
</evidence>
<dbReference type="SUPFAM" id="SSF53597">
    <property type="entry name" value="Dihydrofolate reductase-like"/>
    <property type="match status" value="1"/>
</dbReference>
<gene>
    <name evidence="2" type="ORF">SAMN05421779_103608</name>
</gene>
<dbReference type="InterPro" id="IPR002734">
    <property type="entry name" value="RibDG_C"/>
</dbReference>
<dbReference type="AlphaFoldDB" id="A0A1N7LX01"/>
<reference evidence="2 3" key="1">
    <citation type="submission" date="2017-01" db="EMBL/GenBank/DDBJ databases">
        <authorList>
            <person name="Mah S.A."/>
            <person name="Swanson W.J."/>
            <person name="Moy G.W."/>
            <person name="Vacquier V.D."/>
        </authorList>
    </citation>
    <scope>NUCLEOTIDE SEQUENCE [LARGE SCALE GENOMIC DNA]</scope>
    <source>
        <strain evidence="2 3">DSM 11589</strain>
    </source>
</reference>
<dbReference type="GO" id="GO:0009231">
    <property type="term" value="P:riboflavin biosynthetic process"/>
    <property type="evidence" value="ECO:0007669"/>
    <property type="project" value="InterPro"/>
</dbReference>
<dbReference type="PANTHER" id="PTHR38011:SF11">
    <property type="entry name" value="2,5-DIAMINO-6-RIBOSYLAMINO-4(3H)-PYRIMIDINONE 5'-PHOSPHATE REDUCTASE"/>
    <property type="match status" value="1"/>
</dbReference>
<dbReference type="Pfam" id="PF01872">
    <property type="entry name" value="RibD_C"/>
    <property type="match status" value="1"/>
</dbReference>
<evidence type="ECO:0000313" key="3">
    <source>
        <dbReference type="Proteomes" id="UP000185678"/>
    </source>
</evidence>
<feature type="domain" description="Bacterial bifunctional deaminase-reductase C-terminal" evidence="1">
    <location>
        <begin position="5"/>
        <end position="166"/>
    </location>
</feature>
<name>A0A1N7LX01_9PROT</name>
<dbReference type="EMBL" id="FTOA01000003">
    <property type="protein sequence ID" value="SIS78378.1"/>
    <property type="molecule type" value="Genomic_DNA"/>
</dbReference>
<dbReference type="STRING" id="80876.SAMN05421779_103608"/>
<accession>A0A1N7LX01</accession>
<dbReference type="RefSeq" id="WP_076400356.1">
    <property type="nucleotide sequence ID" value="NZ_FTOA01000003.1"/>
</dbReference>
<dbReference type="PANTHER" id="PTHR38011">
    <property type="entry name" value="DIHYDROFOLATE REDUCTASE FAMILY PROTEIN (AFU_ORTHOLOGUE AFUA_8G06820)"/>
    <property type="match status" value="1"/>
</dbReference>
<dbReference type="Gene3D" id="3.40.430.10">
    <property type="entry name" value="Dihydrofolate Reductase, subunit A"/>
    <property type="match status" value="1"/>
</dbReference>
<sequence length="181" mass="19818">MGGQVILMIATSLDGYIADSAGGVAWLEPFDSEEVGMAAFLAVVDVVVLGRRTYDQLRAMDEPWPYAGKRVEVLTRRPLDDSPPPGVRATGDVQATVRQARQAGRTVWICGGRSVIAPLLAAGLIDEVELYTVPVILGRGIPLWEPGAQRYRWNLLSVEGFRNGLVRSCYQPRNEEQTGFC</sequence>
<dbReference type="OrthoDB" id="9782335at2"/>
<protein>
    <submittedName>
        <fullName evidence="2">Dihydrofolate reductase</fullName>
    </submittedName>
</protein>